<dbReference type="GO" id="GO:0046785">
    <property type="term" value="P:microtubule polymerization"/>
    <property type="evidence" value="ECO:0007669"/>
    <property type="project" value="InterPro"/>
</dbReference>
<organism evidence="9 10">
    <name type="scientific">Plasmodiophora brassicae</name>
    <name type="common">Clubroot disease agent</name>
    <dbReference type="NCBI Taxonomy" id="37360"/>
    <lineage>
        <taxon>Eukaryota</taxon>
        <taxon>Sar</taxon>
        <taxon>Rhizaria</taxon>
        <taxon>Endomyxa</taxon>
        <taxon>Phytomyxea</taxon>
        <taxon>Plasmodiophorida</taxon>
        <taxon>Plasmodiophoridae</taxon>
        <taxon>Plasmodiophora</taxon>
    </lineage>
</organism>
<evidence type="ECO:0000256" key="5">
    <source>
        <dbReference type="ARBA" id="ARBA00025722"/>
    </source>
</evidence>
<feature type="domain" description="TOG" evidence="8">
    <location>
        <begin position="304"/>
        <end position="548"/>
    </location>
</feature>
<dbReference type="PROSITE" id="PS50077">
    <property type="entry name" value="HEAT_REPEAT"/>
    <property type="match status" value="1"/>
</dbReference>
<feature type="compositionally biased region" description="Low complexity" evidence="7">
    <location>
        <begin position="664"/>
        <end position="677"/>
    </location>
</feature>
<dbReference type="InterPro" id="IPR034085">
    <property type="entry name" value="TOG"/>
</dbReference>
<dbReference type="Gene3D" id="1.25.10.10">
    <property type="entry name" value="Leucine-rich Repeat Variant"/>
    <property type="match status" value="5"/>
</dbReference>
<feature type="region of interest" description="Disordered" evidence="7">
    <location>
        <begin position="2053"/>
        <end position="2112"/>
    </location>
</feature>
<dbReference type="PANTHER" id="PTHR12609">
    <property type="entry name" value="MICROTUBULE ASSOCIATED PROTEIN XMAP215"/>
    <property type="match status" value="1"/>
</dbReference>
<feature type="domain" description="TOG" evidence="8">
    <location>
        <begin position="49"/>
        <end position="279"/>
    </location>
</feature>
<keyword evidence="2" id="KW-0963">Cytoplasm</keyword>
<accession>A0A0G4J5B9</accession>
<evidence type="ECO:0000256" key="1">
    <source>
        <dbReference type="ARBA" id="ARBA00004245"/>
    </source>
</evidence>
<dbReference type="GO" id="GO:0061863">
    <property type="term" value="F:microtubule plus end polymerase"/>
    <property type="evidence" value="ECO:0007669"/>
    <property type="project" value="InterPro"/>
</dbReference>
<feature type="region of interest" description="Disordered" evidence="7">
    <location>
        <begin position="2004"/>
        <end position="2038"/>
    </location>
</feature>
<dbReference type="Pfam" id="PF21041">
    <property type="entry name" value="XMAP215_CLASP_TOG"/>
    <property type="match status" value="3"/>
</dbReference>
<dbReference type="InterPro" id="IPR048491">
    <property type="entry name" value="XMAP215_CLASP_TOG"/>
</dbReference>
<dbReference type="InterPro" id="IPR011989">
    <property type="entry name" value="ARM-like"/>
</dbReference>
<evidence type="ECO:0000256" key="3">
    <source>
        <dbReference type="ARBA" id="ARBA00022737"/>
    </source>
</evidence>
<dbReference type="InterPro" id="IPR016024">
    <property type="entry name" value="ARM-type_fold"/>
</dbReference>
<evidence type="ECO:0000256" key="7">
    <source>
        <dbReference type="SAM" id="MobiDB-lite"/>
    </source>
</evidence>
<gene>
    <name evidence="9" type="ORF">PBRA_002710</name>
</gene>
<proteinExistence type="inferred from homology"/>
<dbReference type="SMART" id="SM01349">
    <property type="entry name" value="TOG"/>
    <property type="match status" value="5"/>
</dbReference>
<feature type="compositionally biased region" description="Low complexity" evidence="7">
    <location>
        <begin position="952"/>
        <end position="963"/>
    </location>
</feature>
<feature type="compositionally biased region" description="Basic residues" evidence="7">
    <location>
        <begin position="1232"/>
        <end position="1242"/>
    </location>
</feature>
<evidence type="ECO:0000313" key="10">
    <source>
        <dbReference type="Proteomes" id="UP000039324"/>
    </source>
</evidence>
<dbReference type="GO" id="GO:0007051">
    <property type="term" value="P:spindle organization"/>
    <property type="evidence" value="ECO:0007669"/>
    <property type="project" value="InterPro"/>
</dbReference>
<keyword evidence="4" id="KW-0206">Cytoskeleton</keyword>
<feature type="region of interest" description="Disordered" evidence="7">
    <location>
        <begin position="1527"/>
        <end position="1580"/>
    </location>
</feature>
<keyword evidence="10" id="KW-1185">Reference proteome</keyword>
<protein>
    <recommendedName>
        <fullName evidence="8">TOG domain-containing protein</fullName>
    </recommendedName>
</protein>
<sequence length="2112" mass="226349">MAAADDTTPGITEENGGEEGRPVAFTPIKHDDGWRRTTAWVAPPEYPPGFVPVDEDPAAIVPLGKRLISKQWKERTIAYTELGNQVSGATANDLHTLTEYIELLPKMAGDINACAKAKGLLTCQAFVDRVTIPGELAGTLAKTVVSDAFKGNPRMLSDATEIIMKLIERGHGNVVFDELLAGLENKLPKITTACVQSILTAVEEFGCKAVPVRAIDDRVPSMLNHLNETCRATAMKLCSAMYTYRGVEFRDAIGRMEIRSAQEKDLNALFDSITVKSHTPARTVRRADGSIPQPSGLSISAPNTDRSVLDIMVKLPSSWIDEMRSDKWKDRKAAIDTLVSITSSRGQMKWSHEVADVVDAVRTQLSDNNIMVAGQAIAAFSNLAAGLPSAQFLPLALPMFPQVIQALKEKKHMVIGPALSFLDTFTDKTLGHDLSPVLDDLVAGLGHKTPKVAADLLQWLSSALPKLAPSCIKKNFIAALGTAISNNLDHSAGDVRANALGALAALLAVSGESDPFFSRFLPEFESRDSTRCRKIRDLAVEIASSIPARDPAPRAGDSQTKRTPKRNSAPAVVEQRDTDDKGSDFAASSPTRGQGPKAMVFEIGTTPPKQPASRPMAFEIDATTPKKHASRPKLPKRLQRSPPLPALRSKPPVDETPALPPSSVPGEPSSSPAVESGNSGSSATSVHRTVNPVPVNDTALPALAFEEASALLAEKMTPEVVVQLSSKNWKERVAAMEFINSHIDEEGFGVTDLCQPLLYTINKTPGWKEVNFQVNALMFEMVAKLASVSTAFSTRLASPPLVALLNKLGDPKLNATALDCCLALCEALGPAAIVPMILSKSASVKNPKALQGVVTALRTILIDFGASTMALKGIVDASKTWLAHSSAGVRTETTSLLLEMYKQVGSPPMRSAILDGLKPALAKVIEADIDTITPGSGILTPTRFKRGTLPDSSSSKAKNSKGNSGFVLERADISSKITGKLLQQMDCDAWKERKAALDTVSSILEAAHHHIQPNVRDLVKAVLARVSDANKLLVLTALGVLRTLGDDLGPSGITRHAKAVVASVHTLVADSKKQIAGLARDALLAWIQGSALQSAIPAIIKGFDSQLLREGLLDVLLRRLSASPGDLGESSASQMVPAVLSCVQDKIVGVRALAEKLLSFLAGIVGLPAIRSCAQSLPRTAQMTVMPCLDKLGNQDLPAVQPSVSCSPAMPSGPTKGSTHSGVSHTAAPRKALSRTLRKRKPGAADSGPKRVKRSRSVEPVPGSHPQPVADSDDIRVCDGKAIQSRRDSRWRQNNVGYQEWTAEDQAHLSELILPWVSASLHQDMFSVDFQKHVVAFDTISQAAPCAFASVRDLLLAWTSLRIAEDKTQVVVKALEFCSSTLSSCAGLDEYDANCIVPVLVEKLLGHNKAPLRTRARELLKLSADAWSPSLVGKFLFDGIMVSKNSRVKSSCMDELVALSVKNGGVDGVVPRKALQVVAEFVTSHDSSMRNAAISLLQRAYNDLGDSVFWSRLGSDLPDKVRKVMEKQFKRPPAAPQSPRIGRPKSSEGTSAVPAPTSLTSVARAADPPSKASIQHADDDDMFRLDLEEVGIAGTPRDTQGAAAERKAESSAPSDAVPTALRVPSTNRLQPHIFGDEPTSDDSAAVNKLINDLEFGIDDTKLEAMKMVHKRIVLNAGLDMPIAKEVNKLVTLLLQQIRSAIGPRGNQRLLSPAIDALASILKAHGDCHDLALGVSIDTLQFFYEVVLSAMLDKRLEGPHSKSSIAMLNILVLKSLETTDRSRCFAALIRSLTDLWSHTVVVDRGLLCTLICRCVVKLIKTLDKTHERLKLQMLLGEVHDFLERHPQSFWEARSDQIGVQKPWNTVFTLVVKLVELRGASILHDIVGVPKGALLREIINERLPAASKAPSAPVQGNDDTSLRAPVIEGVHRLSLSDGRSPAVPDTKGAFSRSSDRADLEPYLANVESRIRARSEPAAAENASGAQGGSTTSRVLSYQERFRLLRSRTQGSSSSEPRLAAGSPTKSISSIPSTSAPPGVDTSLAMLRNRVNLAPPAAVTNDAKENGSGAPSNIARSAPAPPDHKPAAPSSLPPSTTTPSLSTLRARIEELKRKT</sequence>
<dbReference type="InterPro" id="IPR045110">
    <property type="entry name" value="XMAP215"/>
</dbReference>
<feature type="region of interest" description="Disordered" evidence="7">
    <location>
        <begin position="943"/>
        <end position="963"/>
    </location>
</feature>
<feature type="region of interest" description="Disordered" evidence="7">
    <location>
        <begin position="545"/>
        <end position="693"/>
    </location>
</feature>
<evidence type="ECO:0000256" key="6">
    <source>
        <dbReference type="PROSITE-ProRule" id="PRU00103"/>
    </source>
</evidence>
<name>A0A0G4J5B9_PLABS</name>
<feature type="compositionally biased region" description="Polar residues" evidence="7">
    <location>
        <begin position="1215"/>
        <end position="1224"/>
    </location>
</feature>
<dbReference type="OrthoDB" id="205662at2759"/>
<comment type="subcellular location">
    <subcellularLocation>
        <location evidence="1">Cytoplasm</location>
        <location evidence="1">Cytoskeleton</location>
    </subcellularLocation>
</comment>
<dbReference type="GO" id="GO:0051010">
    <property type="term" value="F:microtubule plus-end binding"/>
    <property type="evidence" value="ECO:0007669"/>
    <property type="project" value="InterPro"/>
</dbReference>
<evidence type="ECO:0000256" key="2">
    <source>
        <dbReference type="ARBA" id="ARBA00022490"/>
    </source>
</evidence>
<reference evidence="9 10" key="1">
    <citation type="submission" date="2015-02" db="EMBL/GenBank/DDBJ databases">
        <authorList>
            <person name="Chooi Y.-H."/>
        </authorList>
    </citation>
    <scope>NUCLEOTIDE SEQUENCE [LARGE SCALE GENOMIC DNA]</scope>
    <source>
        <strain evidence="9">E3</strain>
    </source>
</reference>
<dbReference type="STRING" id="37360.A0A0G4J5B9"/>
<feature type="compositionally biased region" description="Polar residues" evidence="7">
    <location>
        <begin position="678"/>
        <end position="688"/>
    </location>
</feature>
<dbReference type="OMA" id="NWKERKE"/>
<feature type="compositionally biased region" description="Basic residues" evidence="7">
    <location>
        <begin position="625"/>
        <end position="639"/>
    </location>
</feature>
<feature type="compositionally biased region" description="Polar residues" evidence="7">
    <location>
        <begin position="2004"/>
        <end position="2013"/>
    </location>
</feature>
<dbReference type="EMBL" id="CDSF01000133">
    <property type="protein sequence ID" value="CEP02745.1"/>
    <property type="molecule type" value="Genomic_DNA"/>
</dbReference>
<dbReference type="SUPFAM" id="SSF48371">
    <property type="entry name" value="ARM repeat"/>
    <property type="match status" value="3"/>
</dbReference>
<evidence type="ECO:0000256" key="4">
    <source>
        <dbReference type="ARBA" id="ARBA00023212"/>
    </source>
</evidence>
<keyword evidence="3" id="KW-0677">Repeat</keyword>
<feature type="repeat" description="HEAT" evidence="6">
    <location>
        <begin position="1135"/>
        <end position="1172"/>
    </location>
</feature>
<feature type="compositionally biased region" description="Low complexity" evidence="7">
    <location>
        <begin position="2084"/>
        <end position="2101"/>
    </location>
</feature>
<dbReference type="GO" id="GO:0005856">
    <property type="term" value="C:cytoskeleton"/>
    <property type="evidence" value="ECO:0007669"/>
    <property type="project" value="UniProtKB-SubCell"/>
</dbReference>
<feature type="region of interest" description="Disordered" evidence="7">
    <location>
        <begin position="1"/>
        <end position="26"/>
    </location>
</feature>
<feature type="domain" description="TOG" evidence="8">
    <location>
        <begin position="1306"/>
        <end position="1538"/>
    </location>
</feature>
<comment type="similarity">
    <text evidence="5">Belongs to the TOG/XMAP215 family.</text>
</comment>
<feature type="compositionally biased region" description="Basic and acidic residues" evidence="7">
    <location>
        <begin position="2103"/>
        <end position="2112"/>
    </location>
</feature>
<dbReference type="GO" id="GO:0030951">
    <property type="term" value="P:establishment or maintenance of microtubule cytoskeleton polarity"/>
    <property type="evidence" value="ECO:0007669"/>
    <property type="project" value="InterPro"/>
</dbReference>
<feature type="compositionally biased region" description="Low complexity" evidence="7">
    <location>
        <begin position="2020"/>
        <end position="2035"/>
    </location>
</feature>
<evidence type="ECO:0000313" key="9">
    <source>
        <dbReference type="EMBL" id="CEP02745.1"/>
    </source>
</evidence>
<feature type="region of interest" description="Disordered" evidence="7">
    <location>
        <begin position="1972"/>
        <end position="1991"/>
    </location>
</feature>
<feature type="region of interest" description="Disordered" evidence="7">
    <location>
        <begin position="1933"/>
        <end position="1952"/>
    </location>
</feature>
<feature type="domain" description="TOG" evidence="8">
    <location>
        <begin position="702"/>
        <end position="938"/>
    </location>
</feature>
<feature type="region of interest" description="Disordered" evidence="7">
    <location>
        <begin position="1203"/>
        <end position="1273"/>
    </location>
</feature>
<feature type="region of interest" description="Disordered" evidence="7">
    <location>
        <begin position="1594"/>
        <end position="1624"/>
    </location>
</feature>
<feature type="compositionally biased region" description="Basic and acidic residues" evidence="7">
    <location>
        <begin position="574"/>
        <end position="583"/>
    </location>
</feature>
<dbReference type="InterPro" id="IPR021133">
    <property type="entry name" value="HEAT_type_2"/>
</dbReference>
<evidence type="ECO:0000259" key="8">
    <source>
        <dbReference type="SMART" id="SM01349"/>
    </source>
</evidence>
<dbReference type="Proteomes" id="UP000039324">
    <property type="component" value="Unassembled WGS sequence"/>
</dbReference>
<feature type="domain" description="TOG" evidence="8">
    <location>
        <begin position="966"/>
        <end position="1198"/>
    </location>
</feature>